<dbReference type="RefSeq" id="WP_025706569.1">
    <property type="nucleotide sequence ID" value="NZ_CP009287.1"/>
</dbReference>
<dbReference type="eggNOG" id="COG0489">
    <property type="taxonomic scope" value="Bacteria"/>
</dbReference>
<dbReference type="GO" id="GO:0005524">
    <property type="term" value="F:ATP binding"/>
    <property type="evidence" value="ECO:0007669"/>
    <property type="project" value="UniProtKB-UniRule"/>
</dbReference>
<dbReference type="CDD" id="cd02037">
    <property type="entry name" value="Mrp_NBP35"/>
    <property type="match status" value="1"/>
</dbReference>
<dbReference type="InterPro" id="IPR002744">
    <property type="entry name" value="MIP18-like"/>
</dbReference>
<keyword evidence="5 8" id="KW-0067">ATP-binding</keyword>
<keyword evidence="7 8" id="KW-0411">Iron-sulfur</keyword>
<organism evidence="10 11">
    <name type="scientific">Paenibacillus graminis</name>
    <dbReference type="NCBI Taxonomy" id="189425"/>
    <lineage>
        <taxon>Bacteria</taxon>
        <taxon>Bacillati</taxon>
        <taxon>Bacillota</taxon>
        <taxon>Bacilli</taxon>
        <taxon>Bacillales</taxon>
        <taxon>Paenibacillaceae</taxon>
        <taxon>Paenibacillus</taxon>
    </lineage>
</organism>
<dbReference type="PANTHER" id="PTHR42961">
    <property type="entry name" value="IRON-SULFUR PROTEIN NUBPL"/>
    <property type="match status" value="1"/>
</dbReference>
<dbReference type="PROSITE" id="PS01215">
    <property type="entry name" value="MRP"/>
    <property type="match status" value="1"/>
</dbReference>
<feature type="binding site" evidence="8">
    <location>
        <begin position="131"/>
        <end position="138"/>
    </location>
    <ligand>
        <name>ATP</name>
        <dbReference type="ChEBI" id="CHEBI:30616"/>
    </ligand>
</feature>
<proteinExistence type="inferred from homology"/>
<keyword evidence="4 8" id="KW-0547">Nucleotide-binding</keyword>
<dbReference type="GO" id="GO:0016887">
    <property type="term" value="F:ATP hydrolysis activity"/>
    <property type="evidence" value="ECO:0007669"/>
    <property type="project" value="UniProtKB-UniRule"/>
</dbReference>
<comment type="similarity">
    <text evidence="8">Belongs to the Mrp/NBP35 ATP-binding proteins family.</text>
</comment>
<reference evidence="10 11" key="1">
    <citation type="submission" date="2014-08" db="EMBL/GenBank/DDBJ databases">
        <title>Comparative genomics of the Paenibacillus odorifer group.</title>
        <authorList>
            <person name="den Bakker H.C."/>
            <person name="Tsai Y.-C."/>
            <person name="Martin N."/>
            <person name="Korlach J."/>
            <person name="Wiedmann M."/>
        </authorList>
    </citation>
    <scope>NUCLEOTIDE SEQUENCE [LARGE SCALE GENOMIC DNA]</scope>
    <source>
        <strain evidence="10 11">DSM 15220</strain>
    </source>
</reference>
<comment type="subunit">
    <text evidence="8">Homodimer.</text>
</comment>
<evidence type="ECO:0000256" key="3">
    <source>
        <dbReference type="ARBA" id="ARBA00022723"/>
    </source>
</evidence>
<evidence type="ECO:0000256" key="8">
    <source>
        <dbReference type="HAMAP-Rule" id="MF_02040"/>
    </source>
</evidence>
<keyword evidence="11" id="KW-1185">Reference proteome</keyword>
<dbReference type="GO" id="GO:0016226">
    <property type="term" value="P:iron-sulfur cluster assembly"/>
    <property type="evidence" value="ECO:0007669"/>
    <property type="project" value="InterPro"/>
</dbReference>
<comment type="similarity">
    <text evidence="1">In the N-terminal section; belongs to the MIP18 family.</text>
</comment>
<dbReference type="Pfam" id="PF10609">
    <property type="entry name" value="ParA"/>
    <property type="match status" value="1"/>
</dbReference>
<evidence type="ECO:0000256" key="1">
    <source>
        <dbReference type="ARBA" id="ARBA00007352"/>
    </source>
</evidence>
<dbReference type="GO" id="GO:0046872">
    <property type="term" value="F:metal ion binding"/>
    <property type="evidence" value="ECO:0007669"/>
    <property type="project" value="UniProtKB-KW"/>
</dbReference>
<evidence type="ECO:0000256" key="5">
    <source>
        <dbReference type="ARBA" id="ARBA00022840"/>
    </source>
</evidence>
<evidence type="ECO:0000256" key="4">
    <source>
        <dbReference type="ARBA" id="ARBA00022741"/>
    </source>
</evidence>
<evidence type="ECO:0000256" key="7">
    <source>
        <dbReference type="ARBA" id="ARBA00023014"/>
    </source>
</evidence>
<dbReference type="InterPro" id="IPR019591">
    <property type="entry name" value="Mrp/NBP35_ATP-bd"/>
</dbReference>
<evidence type="ECO:0000256" key="2">
    <source>
        <dbReference type="ARBA" id="ARBA00008205"/>
    </source>
</evidence>
<dbReference type="PANTHER" id="PTHR42961:SF2">
    <property type="entry name" value="IRON-SULFUR PROTEIN NUBPL"/>
    <property type="match status" value="1"/>
</dbReference>
<dbReference type="Pfam" id="PF01883">
    <property type="entry name" value="FeS_assembly_P"/>
    <property type="match status" value="1"/>
</dbReference>
<dbReference type="InterPro" id="IPR044304">
    <property type="entry name" value="NUBPL-like"/>
</dbReference>
<dbReference type="HAMAP" id="MF_02040">
    <property type="entry name" value="Mrp_NBP35"/>
    <property type="match status" value="1"/>
</dbReference>
<evidence type="ECO:0000313" key="10">
    <source>
        <dbReference type="EMBL" id="AIQ71190.1"/>
    </source>
</evidence>
<dbReference type="Gene3D" id="3.40.50.300">
    <property type="entry name" value="P-loop containing nucleotide triphosphate hydrolases"/>
    <property type="match status" value="1"/>
</dbReference>
<dbReference type="InterPro" id="IPR027417">
    <property type="entry name" value="P-loop_NTPase"/>
</dbReference>
<dbReference type="KEGG" id="pgm:PGRAT_29150"/>
<dbReference type="STRING" id="189425.PGRAT_29150"/>
<gene>
    <name evidence="10" type="ORF">PGRAT_29150</name>
</gene>
<dbReference type="HOGENOM" id="CLU_024839_0_0_9"/>
<keyword evidence="6 8" id="KW-0408">Iron</keyword>
<comment type="function">
    <text evidence="8">Binds and transfers iron-sulfur (Fe-S) clusters to target apoproteins. Can hydrolyze ATP.</text>
</comment>
<evidence type="ECO:0000256" key="6">
    <source>
        <dbReference type="ARBA" id="ARBA00023004"/>
    </source>
</evidence>
<keyword evidence="8" id="KW-0378">Hydrolase</keyword>
<dbReference type="SUPFAM" id="SSF117916">
    <property type="entry name" value="Fe-S cluster assembly (FSCA) domain-like"/>
    <property type="match status" value="1"/>
</dbReference>
<dbReference type="InterPro" id="IPR034904">
    <property type="entry name" value="FSCA_dom_sf"/>
</dbReference>
<dbReference type="InterPro" id="IPR000808">
    <property type="entry name" value="Mrp-like_CS"/>
</dbReference>
<keyword evidence="3 8" id="KW-0479">Metal-binding</keyword>
<dbReference type="GO" id="GO:0140663">
    <property type="term" value="F:ATP-dependent FeS chaperone activity"/>
    <property type="evidence" value="ECO:0007669"/>
    <property type="project" value="InterPro"/>
</dbReference>
<dbReference type="Gene3D" id="3.30.300.130">
    <property type="entry name" value="Fe-S cluster assembly (FSCA)"/>
    <property type="match status" value="1"/>
</dbReference>
<dbReference type="Proteomes" id="UP000029500">
    <property type="component" value="Chromosome"/>
</dbReference>
<evidence type="ECO:0000313" key="11">
    <source>
        <dbReference type="Proteomes" id="UP000029500"/>
    </source>
</evidence>
<dbReference type="GO" id="GO:0051539">
    <property type="term" value="F:4 iron, 4 sulfur cluster binding"/>
    <property type="evidence" value="ECO:0007669"/>
    <property type="project" value="TreeGrafter"/>
</dbReference>
<name>A0A089MFN2_9BACL</name>
<dbReference type="SUPFAM" id="SSF52540">
    <property type="entry name" value="P-loop containing nucleoside triphosphate hydrolases"/>
    <property type="match status" value="1"/>
</dbReference>
<sequence length="369" mass="40224">MLTREQILELLQPLTDPESGKSLIELQLIRDIMVKEDRISLSLVCLDTEEKSRMELEQKVRDLLTEGGAGNIHIRLRDATDYERSILRGESTEDKPEPEQSGKLKGHAAGLEGHELINENSGVNFIAIASGKGGVGKSTVTVNLAVALARKGKKVGLIDADIYGFSIPDMMGIEEGPIVEEGTIIPVERFGVKVMSMGFFIRENSPVIWRGPMLGKMLRQFFSDVGWGELDYMLLDLPPGTGDVALDVHQMLPHSKEIIVTTPHATAAFVAARAGSMALQTDHEVLGVIENMAYYECSSCGKKDYIFGRGGGARLADTLHTELLAQIPLGAPDNHISEPDFSPSVYKAETATAQLFAEIADKLIASHEQ</sequence>
<dbReference type="AlphaFoldDB" id="A0A089MFN2"/>
<protein>
    <recommendedName>
        <fullName evidence="8">Iron-sulfur cluster carrier protein</fullName>
    </recommendedName>
</protein>
<dbReference type="FunFam" id="3.40.50.300:FF:001099">
    <property type="entry name" value="Iron-sulfur cluster carrier protein"/>
    <property type="match status" value="1"/>
</dbReference>
<dbReference type="OrthoDB" id="9809679at2"/>
<comment type="similarity">
    <text evidence="2">In the C-terminal section; belongs to the Mrp/NBP35 ATP-binding proteins family.</text>
</comment>
<dbReference type="InterPro" id="IPR033756">
    <property type="entry name" value="YlxH/NBP35"/>
</dbReference>
<accession>A0A089MFN2</accession>
<feature type="domain" description="MIP18 family-like" evidence="9">
    <location>
        <begin position="4"/>
        <end position="52"/>
    </location>
</feature>
<dbReference type="EMBL" id="CP009287">
    <property type="protein sequence ID" value="AIQ71190.1"/>
    <property type="molecule type" value="Genomic_DNA"/>
</dbReference>
<evidence type="ECO:0000259" key="9">
    <source>
        <dbReference type="Pfam" id="PF01883"/>
    </source>
</evidence>